<proteinExistence type="predicted"/>
<evidence type="ECO:0000313" key="2">
    <source>
        <dbReference type="EMBL" id="KAK1840097.1"/>
    </source>
</evidence>
<sequence length="181" mass="20716">MKATGKKRGTHTHTGRLCLPKCRSLHRRPVPVSHTNSTAGTRLYRSIERRTYQVINPPFQAWRVSIPQGYTHSSCTLTRREDRDRRCGRRDTRTHGSKSPGTYHRAPFSFSLSLSLSSMCVCVYVSPHLLTHSLGCHAVWSPLACQAQCLRPHHHHHHHCHCSWLVCPATRLFYRDLSSTT</sequence>
<accession>A0AAD9A4Q1</accession>
<evidence type="ECO:0000256" key="1">
    <source>
        <dbReference type="SAM" id="MobiDB-lite"/>
    </source>
</evidence>
<comment type="caution">
    <text evidence="2">The sequence shown here is derived from an EMBL/GenBank/DDBJ whole genome shotgun (WGS) entry which is preliminary data.</text>
</comment>
<dbReference type="EMBL" id="JAQOWY010000594">
    <property type="protein sequence ID" value="KAK1840097.1"/>
    <property type="molecule type" value="Genomic_DNA"/>
</dbReference>
<evidence type="ECO:0000313" key="3">
    <source>
        <dbReference type="Proteomes" id="UP001243330"/>
    </source>
</evidence>
<reference evidence="2" key="1">
    <citation type="submission" date="2023-01" db="EMBL/GenBank/DDBJ databases">
        <title>Colletotrichum chrysophilum M932 genome sequence.</title>
        <authorList>
            <person name="Baroncelli R."/>
        </authorList>
    </citation>
    <scope>NUCLEOTIDE SEQUENCE</scope>
    <source>
        <strain evidence="2">M932</strain>
    </source>
</reference>
<dbReference type="Proteomes" id="UP001243330">
    <property type="component" value="Unassembled WGS sequence"/>
</dbReference>
<feature type="region of interest" description="Disordered" evidence="1">
    <location>
        <begin position="81"/>
        <end position="100"/>
    </location>
</feature>
<name>A0AAD9A4Q1_9PEZI</name>
<keyword evidence="3" id="KW-1185">Reference proteome</keyword>
<dbReference type="AlphaFoldDB" id="A0AAD9A4Q1"/>
<organism evidence="2 3">
    <name type="scientific">Colletotrichum chrysophilum</name>
    <dbReference type="NCBI Taxonomy" id="1836956"/>
    <lineage>
        <taxon>Eukaryota</taxon>
        <taxon>Fungi</taxon>
        <taxon>Dikarya</taxon>
        <taxon>Ascomycota</taxon>
        <taxon>Pezizomycotina</taxon>
        <taxon>Sordariomycetes</taxon>
        <taxon>Hypocreomycetidae</taxon>
        <taxon>Glomerellales</taxon>
        <taxon>Glomerellaceae</taxon>
        <taxon>Colletotrichum</taxon>
        <taxon>Colletotrichum gloeosporioides species complex</taxon>
    </lineage>
</organism>
<protein>
    <submittedName>
        <fullName evidence="2">Uncharacterized protein</fullName>
    </submittedName>
</protein>
<feature type="compositionally biased region" description="Basic and acidic residues" evidence="1">
    <location>
        <begin position="81"/>
        <end position="94"/>
    </location>
</feature>
<gene>
    <name evidence="2" type="ORF">CCHR01_17278</name>
</gene>